<feature type="binding site" evidence="12">
    <location>
        <position position="163"/>
    </location>
    <ligand>
        <name>substrate</name>
    </ligand>
</feature>
<evidence type="ECO:0000256" key="9">
    <source>
        <dbReference type="ARBA" id="ARBA00045763"/>
    </source>
</evidence>
<dbReference type="EMBL" id="DLUG01000215">
    <property type="protein sequence ID" value="DAB35797.1"/>
    <property type="molecule type" value="Genomic_DNA"/>
</dbReference>
<feature type="domain" description="Enolase C-terminal TIM barrel" evidence="14">
    <location>
        <begin position="138"/>
        <end position="422"/>
    </location>
</feature>
<name>A0A2D3WAQ2_9BACT</name>
<feature type="active site" description="Proton acceptor" evidence="10 11">
    <location>
        <position position="336"/>
    </location>
</feature>
<keyword evidence="6 10" id="KW-0460">Magnesium</keyword>
<evidence type="ECO:0000256" key="5">
    <source>
        <dbReference type="ARBA" id="ARBA00022525"/>
    </source>
</evidence>
<dbReference type="GO" id="GO:0004634">
    <property type="term" value="F:phosphopyruvate hydratase activity"/>
    <property type="evidence" value="ECO:0007669"/>
    <property type="project" value="UniProtKB-UniRule"/>
</dbReference>
<protein>
    <recommendedName>
        <fullName evidence="4 10">Enolase</fullName>
        <ecNumber evidence="3 10">4.2.1.11</ecNumber>
    </recommendedName>
    <alternativeName>
        <fullName evidence="10">2-phospho-D-glycerate hydro-lyase</fullName>
    </alternativeName>
    <alternativeName>
        <fullName evidence="10">2-phosphoglycerate dehydratase</fullName>
    </alternativeName>
</protein>
<keyword evidence="7 10" id="KW-0324">Glycolysis</keyword>
<proteinExistence type="inferred from homology"/>
<dbReference type="SMART" id="SM01192">
    <property type="entry name" value="Enolase_C"/>
    <property type="match status" value="1"/>
</dbReference>
<feature type="binding site" evidence="12">
    <location>
        <position position="311"/>
    </location>
    <ligand>
        <name>substrate</name>
    </ligand>
</feature>
<comment type="function">
    <text evidence="9 10">Catalyzes the reversible conversion of 2-phosphoglycerate (2-PG) into phosphoenolpyruvate (PEP). It is essential for the degradation of carbohydrates via glycolysis.</text>
</comment>
<feature type="binding site" evidence="12">
    <location>
        <begin position="363"/>
        <end position="366"/>
    </location>
    <ligand>
        <name>substrate</name>
    </ligand>
</feature>
<feature type="binding site" evidence="12">
    <location>
        <position position="284"/>
    </location>
    <ligand>
        <name>substrate</name>
    </ligand>
</feature>
<evidence type="ECO:0000256" key="1">
    <source>
        <dbReference type="ARBA" id="ARBA00005031"/>
    </source>
</evidence>
<accession>A0A2D3WAQ2</accession>
<evidence type="ECO:0000256" key="2">
    <source>
        <dbReference type="ARBA" id="ARBA00009604"/>
    </source>
</evidence>
<dbReference type="GO" id="GO:0000287">
    <property type="term" value="F:magnesium ion binding"/>
    <property type="evidence" value="ECO:0007669"/>
    <property type="project" value="UniProtKB-UniRule"/>
</dbReference>
<dbReference type="SUPFAM" id="SSF51604">
    <property type="entry name" value="Enolase C-terminal domain-like"/>
    <property type="match status" value="1"/>
</dbReference>
<evidence type="ECO:0000256" key="10">
    <source>
        <dbReference type="HAMAP-Rule" id="MF_00318"/>
    </source>
</evidence>
<dbReference type="GO" id="GO:0000015">
    <property type="term" value="C:phosphopyruvate hydratase complex"/>
    <property type="evidence" value="ECO:0007669"/>
    <property type="project" value="InterPro"/>
</dbReference>
<organism evidence="16 17">
    <name type="scientific">Sulfurospirillum cavolei</name>
    <dbReference type="NCBI Taxonomy" id="366522"/>
    <lineage>
        <taxon>Bacteria</taxon>
        <taxon>Pseudomonadati</taxon>
        <taxon>Campylobacterota</taxon>
        <taxon>Epsilonproteobacteria</taxon>
        <taxon>Campylobacterales</taxon>
        <taxon>Sulfurospirillaceae</taxon>
        <taxon>Sulfurospirillum</taxon>
    </lineage>
</organism>
<dbReference type="Gene3D" id="3.20.20.120">
    <property type="entry name" value="Enolase-like C-terminal domain"/>
    <property type="match status" value="1"/>
</dbReference>
<dbReference type="PANTHER" id="PTHR11902:SF1">
    <property type="entry name" value="ENOLASE"/>
    <property type="match status" value="1"/>
</dbReference>
<feature type="binding site" evidence="10 13">
    <location>
        <position position="241"/>
    </location>
    <ligand>
        <name>Mg(2+)</name>
        <dbReference type="ChEBI" id="CHEBI:18420"/>
    </ligand>
</feature>
<evidence type="ECO:0000256" key="12">
    <source>
        <dbReference type="PIRSR" id="PIRSR001400-2"/>
    </source>
</evidence>
<dbReference type="Pfam" id="PF00113">
    <property type="entry name" value="Enolase_C"/>
    <property type="match status" value="1"/>
</dbReference>
<dbReference type="InterPro" id="IPR036849">
    <property type="entry name" value="Enolase-like_C_sf"/>
</dbReference>
<dbReference type="STRING" id="366522.GCA_001548055_00092"/>
<evidence type="ECO:0000259" key="14">
    <source>
        <dbReference type="SMART" id="SM01192"/>
    </source>
</evidence>
<evidence type="ECO:0000256" key="3">
    <source>
        <dbReference type="ARBA" id="ARBA00012058"/>
    </source>
</evidence>
<comment type="similarity">
    <text evidence="2 10">Belongs to the enolase family.</text>
</comment>
<comment type="catalytic activity">
    <reaction evidence="10">
        <text>(2R)-2-phosphoglycerate = phosphoenolpyruvate + H2O</text>
        <dbReference type="Rhea" id="RHEA:10164"/>
        <dbReference type="ChEBI" id="CHEBI:15377"/>
        <dbReference type="ChEBI" id="CHEBI:58289"/>
        <dbReference type="ChEBI" id="CHEBI:58702"/>
        <dbReference type="EC" id="4.2.1.11"/>
    </reaction>
</comment>
<evidence type="ECO:0000256" key="13">
    <source>
        <dbReference type="PIRSR" id="PIRSR001400-3"/>
    </source>
</evidence>
<feature type="binding site" evidence="10 13">
    <location>
        <position position="311"/>
    </location>
    <ligand>
        <name>Mg(2+)</name>
        <dbReference type="ChEBI" id="CHEBI:18420"/>
    </ligand>
</feature>
<evidence type="ECO:0000256" key="11">
    <source>
        <dbReference type="PIRSR" id="PIRSR001400-1"/>
    </source>
</evidence>
<feature type="binding site" evidence="10">
    <location>
        <position position="366"/>
    </location>
    <ligand>
        <name>(2R)-2-phosphoglycerate</name>
        <dbReference type="ChEBI" id="CHEBI:58289"/>
    </ligand>
</feature>
<comment type="cofactor">
    <cofactor evidence="13">
        <name>Mg(2+)</name>
        <dbReference type="ChEBI" id="CHEBI:18420"/>
    </cofactor>
    <text evidence="13">Mg(2+) is required for catalysis and for stabilizing the dimer.</text>
</comment>
<dbReference type="Proteomes" id="UP000231638">
    <property type="component" value="Unassembled WGS sequence"/>
</dbReference>
<evidence type="ECO:0000256" key="8">
    <source>
        <dbReference type="ARBA" id="ARBA00023239"/>
    </source>
</evidence>
<keyword evidence="8 10" id="KW-0456">Lyase</keyword>
<keyword evidence="16" id="KW-0670">Pyruvate</keyword>
<feature type="binding site" evidence="10">
    <location>
        <position position="387"/>
    </location>
    <ligand>
        <name>(2R)-2-phosphoglycerate</name>
        <dbReference type="ChEBI" id="CHEBI:58289"/>
    </ligand>
</feature>
<gene>
    <name evidence="10 16" type="primary">eno</name>
    <name evidence="16" type="ORF">CFH80_08240</name>
</gene>
<dbReference type="GO" id="GO:0005576">
    <property type="term" value="C:extracellular region"/>
    <property type="evidence" value="ECO:0007669"/>
    <property type="project" value="UniProtKB-SubCell"/>
</dbReference>
<dbReference type="HAMAP" id="MF_00318">
    <property type="entry name" value="Enolase"/>
    <property type="match status" value="1"/>
</dbReference>
<evidence type="ECO:0000256" key="4">
    <source>
        <dbReference type="ARBA" id="ARBA00017068"/>
    </source>
</evidence>
<reference evidence="16 17" key="1">
    <citation type="journal article" date="2017" name="Front. Microbiol.">
        <title>Comparative Genomic Analysis of the Class Epsilonproteobacteria and Proposed Reclassification to Epsilonbacteraeota (phyl. nov.).</title>
        <authorList>
            <person name="Waite D.W."/>
            <person name="Vanwonterghem I."/>
            <person name="Rinke C."/>
            <person name="Parks D.H."/>
            <person name="Zhang Y."/>
            <person name="Takai K."/>
            <person name="Sievert S.M."/>
            <person name="Simon J."/>
            <person name="Campbell B.J."/>
            <person name="Hanson T.E."/>
            <person name="Woyke T."/>
            <person name="Klotz M.G."/>
            <person name="Hugenholtz P."/>
        </authorList>
    </citation>
    <scope>NUCLEOTIDE SEQUENCE [LARGE SCALE GENOMIC DNA]</scope>
    <source>
        <strain evidence="16">UBA11420</strain>
    </source>
</reference>
<dbReference type="Gene3D" id="3.30.390.10">
    <property type="entry name" value="Enolase-like, N-terminal domain"/>
    <property type="match status" value="1"/>
</dbReference>
<feature type="binding site" evidence="10">
    <location>
        <position position="365"/>
    </location>
    <ligand>
        <name>(2R)-2-phosphoglycerate</name>
        <dbReference type="ChEBI" id="CHEBI:58289"/>
    </ligand>
</feature>
<dbReference type="InterPro" id="IPR020810">
    <property type="entry name" value="Enolase_C"/>
</dbReference>
<keyword evidence="10" id="KW-0963">Cytoplasm</keyword>
<evidence type="ECO:0000313" key="17">
    <source>
        <dbReference type="Proteomes" id="UP000231638"/>
    </source>
</evidence>
<evidence type="ECO:0000256" key="6">
    <source>
        <dbReference type="ARBA" id="ARBA00022842"/>
    </source>
</evidence>
<dbReference type="CDD" id="cd03313">
    <property type="entry name" value="enolase"/>
    <property type="match status" value="1"/>
</dbReference>
<feature type="binding site" evidence="10">
    <location>
        <position position="162"/>
    </location>
    <ligand>
        <name>(2R)-2-phosphoglycerate</name>
        <dbReference type="ChEBI" id="CHEBI:58289"/>
    </ligand>
</feature>
<dbReference type="PANTHER" id="PTHR11902">
    <property type="entry name" value="ENOLASE"/>
    <property type="match status" value="1"/>
</dbReference>
<dbReference type="GO" id="GO:0009986">
    <property type="term" value="C:cell surface"/>
    <property type="evidence" value="ECO:0007669"/>
    <property type="project" value="UniProtKB-SubCell"/>
</dbReference>
<dbReference type="PRINTS" id="PR00148">
    <property type="entry name" value="ENOLASE"/>
</dbReference>
<comment type="subcellular location">
    <subcellularLocation>
        <location evidence="10">Cytoplasm</location>
    </subcellularLocation>
    <subcellularLocation>
        <location evidence="10">Secreted</location>
    </subcellularLocation>
    <subcellularLocation>
        <location evidence="10">Cell surface</location>
    </subcellularLocation>
    <text evidence="10">Fractions of enolase are present in both the cytoplasm and on the cell surface.</text>
</comment>
<dbReference type="EC" id="4.2.1.11" evidence="3 10"/>
<dbReference type="Pfam" id="PF03952">
    <property type="entry name" value="Enolase_N"/>
    <property type="match status" value="1"/>
</dbReference>
<dbReference type="AlphaFoldDB" id="A0A2D3WAQ2"/>
<dbReference type="PROSITE" id="PS00164">
    <property type="entry name" value="ENOLASE"/>
    <property type="match status" value="1"/>
</dbReference>
<feature type="active site" description="Proton donor" evidence="10 11">
    <location>
        <position position="204"/>
    </location>
</feature>
<sequence length="422" mass="45529">MIYIEDIAADEVLDSRGNPTVRATVTLSDGTSASAIVPSGASTGKREALELRDGDNRYMGKGVLKACENVNGEISDELIGLSPFNQAVIDQAMKTLDGTDNYGRLGANAVLGVSMAVARAAALSLDIPLYRYLGGSNAMTLPTPMFNIINGGSHANNSVDFQEYMIMPLNFESFTEALRAATEVYHHLKKLIAAMGESTALGDEGGFAPNLKDNEEPIKVIMEAIEKAGYKPGIDIAIALDVASSELVCEGGYRLESEKRTLSSAEMVTYYENLCAKYPIVSIEDGLSEDDWEGWKLLTERLGAKVQLVGDDLFVTNKKILAEGIAKGIGNAILIKPNQIGTVTETMQTVRLAQRNNYKCIMSHRSGESEDAFIADFAVALNTGEIKTGATARGERTAKYNRLLAIDNELVVGEYIGKELFV</sequence>
<evidence type="ECO:0000313" key="16">
    <source>
        <dbReference type="EMBL" id="DAB35797.1"/>
    </source>
</evidence>
<feature type="domain" description="Enolase N-terminal" evidence="15">
    <location>
        <begin position="4"/>
        <end position="133"/>
    </location>
</feature>
<comment type="pathway">
    <text evidence="1 10">Carbohydrate degradation; glycolysis; pyruvate from D-glyceraldehyde 3-phosphate: step 4/5.</text>
</comment>
<feature type="binding site" evidence="10">
    <location>
        <position position="336"/>
    </location>
    <ligand>
        <name>(2R)-2-phosphoglycerate</name>
        <dbReference type="ChEBI" id="CHEBI:58289"/>
    </ligand>
</feature>
<feature type="binding site" evidence="12">
    <location>
        <position position="387"/>
    </location>
    <ligand>
        <name>substrate</name>
    </ligand>
</feature>
<comment type="cofactor">
    <cofactor evidence="10">
        <name>Mg(2+)</name>
        <dbReference type="ChEBI" id="CHEBI:18420"/>
    </cofactor>
    <text evidence="10">Binds a second Mg(2+) ion via substrate during catalysis.</text>
</comment>
<dbReference type="PIRSF" id="PIRSF001400">
    <property type="entry name" value="Enolase"/>
    <property type="match status" value="1"/>
</dbReference>
<dbReference type="InterPro" id="IPR020811">
    <property type="entry name" value="Enolase_N"/>
</dbReference>
<dbReference type="NCBIfam" id="TIGR01060">
    <property type="entry name" value="eno"/>
    <property type="match status" value="1"/>
</dbReference>
<feature type="binding site" evidence="12">
    <location>
        <position position="154"/>
    </location>
    <ligand>
        <name>substrate</name>
    </ligand>
</feature>
<evidence type="ECO:0000259" key="15">
    <source>
        <dbReference type="SMART" id="SM01193"/>
    </source>
</evidence>
<dbReference type="UniPathway" id="UPA00109">
    <property type="reaction ID" value="UER00187"/>
</dbReference>
<dbReference type="InterPro" id="IPR020809">
    <property type="entry name" value="Enolase_CS"/>
</dbReference>
<dbReference type="InterPro" id="IPR029017">
    <property type="entry name" value="Enolase-like_N"/>
</dbReference>
<dbReference type="SFLD" id="SFLDS00001">
    <property type="entry name" value="Enolase"/>
    <property type="match status" value="1"/>
</dbReference>
<dbReference type="GO" id="GO:0006096">
    <property type="term" value="P:glycolytic process"/>
    <property type="evidence" value="ECO:0007669"/>
    <property type="project" value="UniProtKB-UniRule"/>
</dbReference>
<comment type="caution">
    <text evidence="16">The sequence shown here is derived from an EMBL/GenBank/DDBJ whole genome shotgun (WGS) entry which is preliminary data.</text>
</comment>
<keyword evidence="10 13" id="KW-0479">Metal-binding</keyword>
<dbReference type="SMART" id="SM01193">
    <property type="entry name" value="Enolase_N"/>
    <property type="match status" value="1"/>
</dbReference>
<keyword evidence="5 10" id="KW-0964">Secreted</keyword>
<evidence type="ECO:0000256" key="7">
    <source>
        <dbReference type="ARBA" id="ARBA00023152"/>
    </source>
</evidence>
<dbReference type="SFLD" id="SFLDG00178">
    <property type="entry name" value="enolase"/>
    <property type="match status" value="1"/>
</dbReference>
<dbReference type="SUPFAM" id="SSF54826">
    <property type="entry name" value="Enolase N-terminal domain-like"/>
    <property type="match status" value="1"/>
</dbReference>
<dbReference type="InterPro" id="IPR000941">
    <property type="entry name" value="Enolase"/>
</dbReference>
<dbReference type="SFLD" id="SFLDF00002">
    <property type="entry name" value="enolase"/>
    <property type="match status" value="1"/>
</dbReference>
<feature type="binding site" evidence="10 13">
    <location>
        <position position="284"/>
    </location>
    <ligand>
        <name>Mg(2+)</name>
        <dbReference type="ChEBI" id="CHEBI:18420"/>
    </ligand>
</feature>